<evidence type="ECO:0000313" key="3">
    <source>
        <dbReference type="Proteomes" id="UP000233837"/>
    </source>
</evidence>
<evidence type="ECO:0000256" key="1">
    <source>
        <dbReference type="SAM" id="MobiDB-lite"/>
    </source>
</evidence>
<feature type="compositionally biased region" description="Basic and acidic residues" evidence="1">
    <location>
        <begin position="96"/>
        <end position="105"/>
    </location>
</feature>
<evidence type="ECO:0000313" key="2">
    <source>
        <dbReference type="EMBL" id="PKU76227.1"/>
    </source>
</evidence>
<proteinExistence type="predicted"/>
<feature type="region of interest" description="Disordered" evidence="1">
    <location>
        <begin position="96"/>
        <end position="123"/>
    </location>
</feature>
<protein>
    <submittedName>
        <fullName evidence="2">Uncharacterized protein</fullName>
    </submittedName>
</protein>
<feature type="compositionally biased region" description="Basic and acidic residues" evidence="1">
    <location>
        <begin position="11"/>
        <end position="35"/>
    </location>
</feature>
<reference evidence="2 3" key="2">
    <citation type="journal article" date="2017" name="Nature">
        <title>The Apostasia genome and the evolution of orchids.</title>
        <authorList>
            <person name="Zhang G.Q."/>
            <person name="Liu K.W."/>
            <person name="Li Z."/>
            <person name="Lohaus R."/>
            <person name="Hsiao Y.Y."/>
            <person name="Niu S.C."/>
            <person name="Wang J.Y."/>
            <person name="Lin Y.C."/>
            <person name="Xu Q."/>
            <person name="Chen L.J."/>
            <person name="Yoshida K."/>
            <person name="Fujiwara S."/>
            <person name="Wang Z.W."/>
            <person name="Zhang Y.Q."/>
            <person name="Mitsuda N."/>
            <person name="Wang M."/>
            <person name="Liu G.H."/>
            <person name="Pecoraro L."/>
            <person name="Huang H.X."/>
            <person name="Xiao X.J."/>
            <person name="Lin M."/>
            <person name="Wu X.Y."/>
            <person name="Wu W.L."/>
            <person name="Chen Y.Y."/>
            <person name="Chang S.B."/>
            <person name="Sakamoto S."/>
            <person name="Ohme-Takagi M."/>
            <person name="Yagi M."/>
            <person name="Zeng S.J."/>
            <person name="Shen C.Y."/>
            <person name="Yeh C.M."/>
            <person name="Luo Y.B."/>
            <person name="Tsai W.C."/>
            <person name="Van de Peer Y."/>
            <person name="Liu Z.J."/>
        </authorList>
    </citation>
    <scope>NUCLEOTIDE SEQUENCE [LARGE SCALE GENOMIC DNA]</scope>
    <source>
        <tissue evidence="2">The whole plant</tissue>
    </source>
</reference>
<sequence>MDVELNYQDSSRMRETESRDRSQTRGNETRGEKPKRQIVIRQNDKSATLSAIPPLSLPFSAYSCELIADHQLQQIAPCWKTDRSSSGKMKNCDLHMEGGEMDRSSSSKMKSCNSQTKGGDGLKLGRENEIVGAKMKARKRDQSLGTIWKLERKIGARNFESSGLTSFFLSRTSRVRARLLRSTQVRAQDHARKSSWSWA</sequence>
<dbReference type="AlphaFoldDB" id="A0A2I0WKP4"/>
<dbReference type="EMBL" id="KZ502547">
    <property type="protein sequence ID" value="PKU76227.1"/>
    <property type="molecule type" value="Genomic_DNA"/>
</dbReference>
<keyword evidence="3" id="KW-1185">Reference proteome</keyword>
<organism evidence="2 3">
    <name type="scientific">Dendrobium catenatum</name>
    <dbReference type="NCBI Taxonomy" id="906689"/>
    <lineage>
        <taxon>Eukaryota</taxon>
        <taxon>Viridiplantae</taxon>
        <taxon>Streptophyta</taxon>
        <taxon>Embryophyta</taxon>
        <taxon>Tracheophyta</taxon>
        <taxon>Spermatophyta</taxon>
        <taxon>Magnoliopsida</taxon>
        <taxon>Liliopsida</taxon>
        <taxon>Asparagales</taxon>
        <taxon>Orchidaceae</taxon>
        <taxon>Epidendroideae</taxon>
        <taxon>Malaxideae</taxon>
        <taxon>Dendrobiinae</taxon>
        <taxon>Dendrobium</taxon>
    </lineage>
</organism>
<reference evidence="2 3" key="1">
    <citation type="journal article" date="2016" name="Sci. Rep.">
        <title>The Dendrobium catenatum Lindl. genome sequence provides insights into polysaccharide synthase, floral development and adaptive evolution.</title>
        <authorList>
            <person name="Zhang G.Q."/>
            <person name="Xu Q."/>
            <person name="Bian C."/>
            <person name="Tsai W.C."/>
            <person name="Yeh C.M."/>
            <person name="Liu K.W."/>
            <person name="Yoshida K."/>
            <person name="Zhang L.S."/>
            <person name="Chang S.B."/>
            <person name="Chen F."/>
            <person name="Shi Y."/>
            <person name="Su Y.Y."/>
            <person name="Zhang Y.Q."/>
            <person name="Chen L.J."/>
            <person name="Yin Y."/>
            <person name="Lin M."/>
            <person name="Huang H."/>
            <person name="Deng H."/>
            <person name="Wang Z.W."/>
            <person name="Zhu S.L."/>
            <person name="Zhao X."/>
            <person name="Deng C."/>
            <person name="Niu S.C."/>
            <person name="Huang J."/>
            <person name="Wang M."/>
            <person name="Liu G.H."/>
            <person name="Yang H.J."/>
            <person name="Xiao X.J."/>
            <person name="Hsiao Y.Y."/>
            <person name="Wu W.L."/>
            <person name="Chen Y.Y."/>
            <person name="Mitsuda N."/>
            <person name="Ohme-Takagi M."/>
            <person name="Luo Y.B."/>
            <person name="Van de Peer Y."/>
            <person name="Liu Z.J."/>
        </authorList>
    </citation>
    <scope>NUCLEOTIDE SEQUENCE [LARGE SCALE GENOMIC DNA]</scope>
    <source>
        <tissue evidence="2">The whole plant</tissue>
    </source>
</reference>
<feature type="region of interest" description="Disordered" evidence="1">
    <location>
        <begin position="1"/>
        <end position="41"/>
    </location>
</feature>
<accession>A0A2I0WKP4</accession>
<dbReference type="Proteomes" id="UP000233837">
    <property type="component" value="Unassembled WGS sequence"/>
</dbReference>
<name>A0A2I0WKP4_9ASPA</name>
<gene>
    <name evidence="2" type="ORF">MA16_Dca015547</name>
</gene>